<dbReference type="EMBL" id="CP095049">
    <property type="protein sequence ID" value="UOQ52454.1"/>
    <property type="molecule type" value="Genomic_DNA"/>
</dbReference>
<sequence>MSDGYVGEALSAATAEIWQQQFTLLLKHLQQHPQSCLRQHLIWSTSADMSTADNRAQALADFRNTALDSARRAGLSSAEMVFLQKILREVNPALLD</sequence>
<name>A0ABY4F934_9BACT</name>
<organism evidence="1 2">
    <name type="scientific">Hymenobacter cellulosivorans</name>
    <dbReference type="NCBI Taxonomy" id="2932249"/>
    <lineage>
        <taxon>Bacteria</taxon>
        <taxon>Pseudomonadati</taxon>
        <taxon>Bacteroidota</taxon>
        <taxon>Cytophagia</taxon>
        <taxon>Cytophagales</taxon>
        <taxon>Hymenobacteraceae</taxon>
        <taxon>Hymenobacter</taxon>
    </lineage>
</organism>
<evidence type="ECO:0000313" key="1">
    <source>
        <dbReference type="EMBL" id="UOQ52454.1"/>
    </source>
</evidence>
<dbReference type="Proteomes" id="UP000831785">
    <property type="component" value="Chromosome"/>
</dbReference>
<keyword evidence="2" id="KW-1185">Reference proteome</keyword>
<dbReference type="RefSeq" id="WP_244716463.1">
    <property type="nucleotide sequence ID" value="NZ_CP095049.1"/>
</dbReference>
<proteinExistence type="predicted"/>
<reference evidence="1 2" key="1">
    <citation type="submission" date="2022-04" db="EMBL/GenBank/DDBJ databases">
        <title>Hymenobacter sp. isolated from the air.</title>
        <authorList>
            <person name="Won M."/>
            <person name="Lee C.-M."/>
            <person name="Woen H.-Y."/>
            <person name="Kwon S.-W."/>
        </authorList>
    </citation>
    <scope>NUCLEOTIDE SEQUENCE [LARGE SCALE GENOMIC DNA]</scope>
    <source>
        <strain evidence="2">5116 S-27</strain>
    </source>
</reference>
<evidence type="ECO:0000313" key="2">
    <source>
        <dbReference type="Proteomes" id="UP000831785"/>
    </source>
</evidence>
<protein>
    <submittedName>
        <fullName evidence="1">Uncharacterized protein</fullName>
    </submittedName>
</protein>
<gene>
    <name evidence="1" type="ORF">MUN80_22220</name>
</gene>
<accession>A0ABY4F934</accession>